<accession>A0ABQ5ZQG7</accession>
<keyword evidence="1" id="KW-0808">Transferase</keyword>
<dbReference type="Gene3D" id="3.40.50.150">
    <property type="entry name" value="Vaccinia Virus protein VP39"/>
    <property type="match status" value="1"/>
</dbReference>
<name>A0ABQ5ZQG7_9HYPH</name>
<dbReference type="SUPFAM" id="SSF53335">
    <property type="entry name" value="S-adenosyl-L-methionine-dependent methyltransferases"/>
    <property type="match status" value="1"/>
</dbReference>
<dbReference type="EMBL" id="BSOP01000035">
    <property type="protein sequence ID" value="GLR52944.1"/>
    <property type="molecule type" value="Genomic_DNA"/>
</dbReference>
<sequence>MTALTMDAYHFFRAWMRDPLRVASVTPSGKALADLIVREIGPETGRVIELGPGTGVFTRALLRRGVAEENIVLVEMGAEFAALLQQRFPKAQIACTDAARIARFCAAPAGAAISGLPLLSMRPEKVFAILAGTFARLGEGAALYQFTYGLRCPVPRAVLDRLGLSAVRVGGTLRNVPPAFVYRISRKG</sequence>
<dbReference type="GO" id="GO:0032259">
    <property type="term" value="P:methylation"/>
    <property type="evidence" value="ECO:0007669"/>
    <property type="project" value="UniProtKB-KW"/>
</dbReference>
<protein>
    <submittedName>
        <fullName evidence="1">SAM-dependent methyltransferase</fullName>
    </submittedName>
</protein>
<keyword evidence="2" id="KW-1185">Reference proteome</keyword>
<dbReference type="Proteomes" id="UP001156702">
    <property type="component" value="Unassembled WGS sequence"/>
</dbReference>
<organism evidence="1 2">
    <name type="scientific">Shinella yambaruensis</name>
    <dbReference type="NCBI Taxonomy" id="415996"/>
    <lineage>
        <taxon>Bacteria</taxon>
        <taxon>Pseudomonadati</taxon>
        <taxon>Pseudomonadota</taxon>
        <taxon>Alphaproteobacteria</taxon>
        <taxon>Hyphomicrobiales</taxon>
        <taxon>Rhizobiaceae</taxon>
        <taxon>Shinella</taxon>
    </lineage>
</organism>
<evidence type="ECO:0000313" key="1">
    <source>
        <dbReference type="EMBL" id="GLR52944.1"/>
    </source>
</evidence>
<proteinExistence type="predicted"/>
<gene>
    <name evidence="1" type="ORF">GCM10007923_41590</name>
</gene>
<keyword evidence="1" id="KW-0489">Methyltransferase</keyword>
<dbReference type="InterPro" id="IPR029063">
    <property type="entry name" value="SAM-dependent_MTases_sf"/>
</dbReference>
<evidence type="ECO:0000313" key="2">
    <source>
        <dbReference type="Proteomes" id="UP001156702"/>
    </source>
</evidence>
<dbReference type="GO" id="GO:0008168">
    <property type="term" value="F:methyltransferase activity"/>
    <property type="evidence" value="ECO:0007669"/>
    <property type="project" value="UniProtKB-KW"/>
</dbReference>
<comment type="caution">
    <text evidence="1">The sequence shown here is derived from an EMBL/GenBank/DDBJ whole genome shotgun (WGS) entry which is preliminary data.</text>
</comment>
<reference evidence="2" key="1">
    <citation type="journal article" date="2019" name="Int. J. Syst. Evol. Microbiol.">
        <title>The Global Catalogue of Microorganisms (GCM) 10K type strain sequencing project: providing services to taxonomists for standard genome sequencing and annotation.</title>
        <authorList>
            <consortium name="The Broad Institute Genomics Platform"/>
            <consortium name="The Broad Institute Genome Sequencing Center for Infectious Disease"/>
            <person name="Wu L."/>
            <person name="Ma J."/>
        </authorList>
    </citation>
    <scope>NUCLEOTIDE SEQUENCE [LARGE SCALE GENOMIC DNA]</scope>
    <source>
        <strain evidence="2">NBRC 102122</strain>
    </source>
</reference>
<dbReference type="RefSeq" id="WP_244769245.1">
    <property type="nucleotide sequence ID" value="NZ_BSOP01000035.1"/>
</dbReference>